<dbReference type="GO" id="GO:0005829">
    <property type="term" value="C:cytosol"/>
    <property type="evidence" value="ECO:0007669"/>
    <property type="project" value="TreeGrafter"/>
</dbReference>
<feature type="region of interest" description="Disordered" evidence="4">
    <location>
        <begin position="360"/>
        <end position="382"/>
    </location>
</feature>
<evidence type="ECO:0000313" key="7">
    <source>
        <dbReference type="Proteomes" id="UP000297564"/>
    </source>
</evidence>
<dbReference type="GO" id="GO:0016301">
    <property type="term" value="F:kinase activity"/>
    <property type="evidence" value="ECO:0007669"/>
    <property type="project" value="UniProtKB-KW"/>
</dbReference>
<dbReference type="SUPFAM" id="SSF52540">
    <property type="entry name" value="P-loop containing nucleoside triphosphate hydrolases"/>
    <property type="match status" value="1"/>
</dbReference>
<proteinExistence type="predicted"/>
<dbReference type="Pfam" id="PF13614">
    <property type="entry name" value="AAA_31"/>
    <property type="match status" value="1"/>
</dbReference>
<gene>
    <name evidence="6" type="ORF">EZ242_19710</name>
</gene>
<protein>
    <submittedName>
        <fullName evidence="6">Histidine kinase</fullName>
    </submittedName>
</protein>
<dbReference type="PANTHER" id="PTHR43384">
    <property type="entry name" value="SEPTUM SITE-DETERMINING PROTEIN MIND HOMOLOG, CHLOROPLASTIC-RELATED"/>
    <property type="match status" value="1"/>
</dbReference>
<evidence type="ECO:0000259" key="5">
    <source>
        <dbReference type="PROSITE" id="PS50110"/>
    </source>
</evidence>
<keyword evidence="6" id="KW-0808">Transferase</keyword>
<reference evidence="6 7" key="1">
    <citation type="submission" date="2019-03" db="EMBL/GenBank/DDBJ databases">
        <title>Ramlibacter rhizophilus CCTCC AB2015357, whole genome shotgun sequence.</title>
        <authorList>
            <person name="Zhang X."/>
            <person name="Feng G."/>
            <person name="Zhu H."/>
        </authorList>
    </citation>
    <scope>NUCLEOTIDE SEQUENCE [LARGE SCALE GENOMIC DNA]</scope>
    <source>
        <strain evidence="6 7">CCTCC AB2015357</strain>
    </source>
</reference>
<keyword evidence="3" id="KW-0597">Phosphoprotein</keyword>
<dbReference type="EMBL" id="SMLL01000008">
    <property type="protein sequence ID" value="TFY96900.1"/>
    <property type="molecule type" value="Genomic_DNA"/>
</dbReference>
<dbReference type="InterPro" id="IPR025669">
    <property type="entry name" value="AAA_dom"/>
</dbReference>
<dbReference type="InterPro" id="IPR001789">
    <property type="entry name" value="Sig_transdc_resp-reg_receiver"/>
</dbReference>
<keyword evidence="2" id="KW-0067">ATP-binding</keyword>
<organism evidence="6 7">
    <name type="scientific">Ramlibacter rhizophilus</name>
    <dbReference type="NCBI Taxonomy" id="1781167"/>
    <lineage>
        <taxon>Bacteria</taxon>
        <taxon>Pseudomonadati</taxon>
        <taxon>Pseudomonadota</taxon>
        <taxon>Betaproteobacteria</taxon>
        <taxon>Burkholderiales</taxon>
        <taxon>Comamonadaceae</taxon>
        <taxon>Ramlibacter</taxon>
    </lineage>
</organism>
<evidence type="ECO:0000313" key="6">
    <source>
        <dbReference type="EMBL" id="TFY96900.1"/>
    </source>
</evidence>
<dbReference type="GO" id="GO:0005524">
    <property type="term" value="F:ATP binding"/>
    <property type="evidence" value="ECO:0007669"/>
    <property type="project" value="UniProtKB-KW"/>
</dbReference>
<dbReference type="Gene3D" id="3.40.50.2300">
    <property type="match status" value="1"/>
</dbReference>
<dbReference type="GO" id="GO:0016887">
    <property type="term" value="F:ATP hydrolysis activity"/>
    <property type="evidence" value="ECO:0007669"/>
    <property type="project" value="TreeGrafter"/>
</dbReference>
<dbReference type="GO" id="GO:0051782">
    <property type="term" value="P:negative regulation of cell division"/>
    <property type="evidence" value="ECO:0007669"/>
    <property type="project" value="TreeGrafter"/>
</dbReference>
<evidence type="ECO:0000256" key="3">
    <source>
        <dbReference type="PROSITE-ProRule" id="PRU00169"/>
    </source>
</evidence>
<name>A0A4Z0BDM7_9BURK</name>
<accession>A0A4Z0BDM7</accession>
<evidence type="ECO:0000256" key="4">
    <source>
        <dbReference type="SAM" id="MobiDB-lite"/>
    </source>
</evidence>
<evidence type="ECO:0000256" key="1">
    <source>
        <dbReference type="ARBA" id="ARBA00022741"/>
    </source>
</evidence>
<dbReference type="InterPro" id="IPR011006">
    <property type="entry name" value="CheY-like_superfamily"/>
</dbReference>
<keyword evidence="7" id="KW-1185">Reference proteome</keyword>
<comment type="caution">
    <text evidence="6">The sequence shown here is derived from an EMBL/GenBank/DDBJ whole genome shotgun (WGS) entry which is preliminary data.</text>
</comment>
<dbReference type="OrthoDB" id="9768734at2"/>
<dbReference type="InterPro" id="IPR027417">
    <property type="entry name" value="P-loop_NTPase"/>
</dbReference>
<keyword evidence="6" id="KW-0418">Kinase</keyword>
<dbReference type="PROSITE" id="PS50110">
    <property type="entry name" value="RESPONSE_REGULATORY"/>
    <property type="match status" value="1"/>
</dbReference>
<dbReference type="GO" id="GO:0000160">
    <property type="term" value="P:phosphorelay signal transduction system"/>
    <property type="evidence" value="ECO:0007669"/>
    <property type="project" value="InterPro"/>
</dbReference>
<dbReference type="GO" id="GO:0009898">
    <property type="term" value="C:cytoplasmic side of plasma membrane"/>
    <property type="evidence" value="ECO:0007669"/>
    <property type="project" value="TreeGrafter"/>
</dbReference>
<dbReference type="SUPFAM" id="SSF52172">
    <property type="entry name" value="CheY-like"/>
    <property type="match status" value="1"/>
</dbReference>
<feature type="modified residue" description="4-aspartylphosphate" evidence="3">
    <location>
        <position position="52"/>
    </location>
</feature>
<dbReference type="Gene3D" id="3.40.50.300">
    <property type="entry name" value="P-loop containing nucleotide triphosphate hydrolases"/>
    <property type="match status" value="1"/>
</dbReference>
<dbReference type="AlphaFoldDB" id="A0A4Z0BDM7"/>
<dbReference type="PANTHER" id="PTHR43384:SF6">
    <property type="entry name" value="SEPTUM SITE-DETERMINING PROTEIN MIND HOMOLOG, CHLOROPLASTIC"/>
    <property type="match status" value="1"/>
</dbReference>
<feature type="domain" description="Response regulatory" evidence="5">
    <location>
        <begin position="2"/>
        <end position="117"/>
    </location>
</feature>
<sequence>MKISLISPNQQHLHDAQLALQALGHQVQSFEGGKTRLREVVEQSSPDLAVVDGICCDLAELQYIEQTTLDHPDAAVVLLCSTQTPEFLIGAMRAGVREVLPSPPPLDALRSAIQRLEARREGARRATGRVLATMPVKGGAGATFIAANLAWELAQRHRTLLVDLNLQFGDAYTLLSDQKPAATLADVVSDISRLDASLLSSCATQVTPRLHVLPPPDDLARGVPVAPAHLDSILAVARAEYEFVVIDLPRSLDPLTVRALDAAERVYLVLQAGLPELRNTSRILEAFRGLDYSSAKAELVLNRFERNAELGVEHLERSLGSVKIHTIHNAYREVRASINHGEPLASTGRGGTVTRQLGQLAESVQPKPNSSKSLLGRLFGTA</sequence>
<evidence type="ECO:0000256" key="2">
    <source>
        <dbReference type="ARBA" id="ARBA00022840"/>
    </source>
</evidence>
<dbReference type="RefSeq" id="WP_135286911.1">
    <property type="nucleotide sequence ID" value="NZ_SMLL01000008.1"/>
</dbReference>
<keyword evidence="1" id="KW-0547">Nucleotide-binding</keyword>
<dbReference type="Proteomes" id="UP000297564">
    <property type="component" value="Unassembled WGS sequence"/>
</dbReference>
<dbReference type="InterPro" id="IPR050625">
    <property type="entry name" value="ParA/MinD_ATPase"/>
</dbReference>